<feature type="transmembrane region" description="Helical" evidence="2">
    <location>
        <begin position="1603"/>
        <end position="1625"/>
    </location>
</feature>
<reference evidence="3" key="1">
    <citation type="submission" date="2006-10" db="EMBL/GenBank/DDBJ databases">
        <authorList>
            <person name="Amadeo P."/>
            <person name="Zhao Q."/>
            <person name="Wortman J."/>
            <person name="Fraser-Liggett C."/>
            <person name="Carlton J."/>
        </authorList>
    </citation>
    <scope>NUCLEOTIDE SEQUENCE</scope>
    <source>
        <strain evidence="3">G3</strain>
    </source>
</reference>
<dbReference type="InParanoid" id="A2E7T0"/>
<feature type="compositionally biased region" description="Pro residues" evidence="1">
    <location>
        <begin position="1419"/>
        <end position="1437"/>
    </location>
</feature>
<evidence type="ECO:0000256" key="2">
    <source>
        <dbReference type="SAM" id="Phobius"/>
    </source>
</evidence>
<dbReference type="VEuPathDB" id="TrichDB:TVAG_061650"/>
<dbReference type="Proteomes" id="UP000001542">
    <property type="component" value="Unassembled WGS sequence"/>
</dbReference>
<accession>A2E7T0</accession>
<keyword evidence="2" id="KW-0812">Transmembrane</keyword>
<dbReference type="PANTHER" id="PTHR46155:SF1">
    <property type="entry name" value="BIFUNCTIONAL INHIBITOR_LIPID-TRANSFER PROTEIN_SEED STORAGE 2S ALBUMIN SUPERFAMILY PROTEIN"/>
    <property type="match status" value="1"/>
</dbReference>
<name>A2E7T0_TRIV3</name>
<gene>
    <name evidence="3" type="ORF">TVAG_061650</name>
</gene>
<evidence type="ECO:0000313" key="4">
    <source>
        <dbReference type="Proteomes" id="UP000001542"/>
    </source>
</evidence>
<protein>
    <submittedName>
        <fullName evidence="3">Uncharacterized protein</fullName>
    </submittedName>
</protein>
<keyword evidence="2" id="KW-0472">Membrane</keyword>
<dbReference type="KEGG" id="tva:4769214"/>
<dbReference type="RefSeq" id="XP_001323484.1">
    <property type="nucleotide sequence ID" value="XM_001323449.1"/>
</dbReference>
<sequence>MEKNVALRFRGRGCGGIAFISTEKQRQLITQQNCFYRNKMYNGLTKTIEFTSGSAAGNDYMLEDKVYWQSYQDAVESPTTCYAFIGNSDNFTKQIYQQLDFNANPTLANEKFCPTNDLTESDTSALTTTDPAFARVSNNPGAQATSSVTDPTPFIYVATPITRLPQKTTSSWKTYSTSNVDLWTKRSTFTVASTFFRTPFSTAHSTPHSTAFQTAFDTPIITRTPLPSAQTPSPTDNPLITDTTNYLTYSYVKPATKFLTLASTTTNITNTITTVFTYTSTAIRTYKDNTVKIVYDKSITTIATSLASQSDYTLYYPSFTQESTVTYTSSRVSDSDTFIRYMSLTTNAEGISSITFTNITDSTIALGPDFSTNEVIYVYSLIQSTNTITFTKDGETAVKLTITNSIYTLIGSSSFTANQYYTITGSAGAYYETLTYTATTYTNTTFTAIDIPVGINVEQKYTIANMKEQPTSTEKSTLVPITKITTFSGISYFSGYTKATEDTYTIIYYPAITNYYTVIALASDKTTYTYTAVTTFTQTFSFVTANSSFVSYISIYTTWNSTTIAYENRKNNTITGTNVYKLTDVASEYFSITQNINYTVINSTLTTSTSSLPTAVEFDSAVVTWTSTFYLPLGGNNQNVFYTFTQVVLGKTVVSTSLHTASLSFAGIATSYNTNTLVPSSTTIKSLTYTISEYSSSSTPAPLVSISTNPFDNILYMQTFVPSLTFANTTTVTQKITFQYSTLFASEFLSNVWMTSKIFKSTFSDNGQYVFTERNTITKSIIKLTGNVNISTVINAPFQGKTEFITPNGITSTIVKNYAVSTSMIHAGAITIKSGPSTSLTTYFTVLSSTVTTYTLSTYKPSNTYTIVKFPISVYDNRIKVTDTLTATQTSTLVASTFTTTAYIVEPTTLFYVSTYDIPDTSYATYTQTDSTVYIIFSTNYVSVSTTIIPPPATKNELLGTTKIKSVIFDRIYTNVHLPSPTALILSESKIYQYSTQTTIYTSTYTTNPLNSTAYIYTFTEVTTYTGTFTKFDPAHGTTIVTSYSFSDEKKDTYTEYSVDVDESTEINVISYSVTNQISTVTSGSLQTTTYFWSSTQVKENSSFPIITYYPSNTIYVTQNNKTYSGTWTVTLVPSTTNTTATTDIFTIVPSAAFTDLPYNFTLTTQNSFISVITDPSSITTSSVATPKQSLIPGDTWITSVSYVIAKTSIIVTQFISSFAIVLPGESTIVYKTTYIKNLTTIYSIFEDNPQSSIELTNVTELEESIYINDGKDLAVISGVTTTFNQTETVTLAVSYTEISFKSADTSYTITSTLVPSPYPGETNINSISFSWTSVTSTSTFIPTYTSVTSSIYTVITLPNKTSITTYTNTLVKSITNISTQLTNGNTMLPLNIILKANTLTEAKVNGETFTINLIPIPPTPVETPSPTPRKPIPLRTPDPTMTPKRPNTDPGTDSRLTLTKSLTDTETITYTQSYTKAGTFTKIIDNGKEYNVSYSTNSLTSVTTYSSTKTDIDVLTYKSDVSGKESRTITETQTLSNTTIAKETLSITNTTTIHQLTTKNTTTFTISLTYIVTQTYVSTNVETILFIADEEYGKSKLNSGTIILISCLVIAAIFILSIIGFTLYRKSHQASSSELNDDSDSLQETNLFGAEGKTELAILDLNESDDQMITTTGPDDPEMIRSDEDDIFMNAEF</sequence>
<dbReference type="EMBL" id="DS113322">
    <property type="protein sequence ID" value="EAY11261.1"/>
    <property type="molecule type" value="Genomic_DNA"/>
</dbReference>
<proteinExistence type="predicted"/>
<keyword evidence="2" id="KW-1133">Transmembrane helix</keyword>
<evidence type="ECO:0000256" key="1">
    <source>
        <dbReference type="SAM" id="MobiDB-lite"/>
    </source>
</evidence>
<dbReference type="STRING" id="5722.A2E7T0"/>
<reference evidence="3" key="2">
    <citation type="journal article" date="2007" name="Science">
        <title>Draft genome sequence of the sexually transmitted pathogen Trichomonas vaginalis.</title>
        <authorList>
            <person name="Carlton J.M."/>
            <person name="Hirt R.P."/>
            <person name="Silva J.C."/>
            <person name="Delcher A.L."/>
            <person name="Schatz M."/>
            <person name="Zhao Q."/>
            <person name="Wortman J.R."/>
            <person name="Bidwell S.L."/>
            <person name="Alsmark U.C.M."/>
            <person name="Besteiro S."/>
            <person name="Sicheritz-Ponten T."/>
            <person name="Noel C.J."/>
            <person name="Dacks J.B."/>
            <person name="Foster P.G."/>
            <person name="Simillion C."/>
            <person name="Van de Peer Y."/>
            <person name="Miranda-Saavedra D."/>
            <person name="Barton G.J."/>
            <person name="Westrop G.D."/>
            <person name="Mueller S."/>
            <person name="Dessi D."/>
            <person name="Fiori P.L."/>
            <person name="Ren Q."/>
            <person name="Paulsen I."/>
            <person name="Zhang H."/>
            <person name="Bastida-Corcuera F.D."/>
            <person name="Simoes-Barbosa A."/>
            <person name="Brown M.T."/>
            <person name="Hayes R.D."/>
            <person name="Mukherjee M."/>
            <person name="Okumura C.Y."/>
            <person name="Schneider R."/>
            <person name="Smith A.J."/>
            <person name="Vanacova S."/>
            <person name="Villalvazo M."/>
            <person name="Haas B.J."/>
            <person name="Pertea M."/>
            <person name="Feldblyum T.V."/>
            <person name="Utterback T.R."/>
            <person name="Shu C.L."/>
            <person name="Osoegawa K."/>
            <person name="de Jong P.J."/>
            <person name="Hrdy I."/>
            <person name="Horvathova L."/>
            <person name="Zubacova Z."/>
            <person name="Dolezal P."/>
            <person name="Malik S.B."/>
            <person name="Logsdon J.M. Jr."/>
            <person name="Henze K."/>
            <person name="Gupta A."/>
            <person name="Wang C.C."/>
            <person name="Dunne R.L."/>
            <person name="Upcroft J.A."/>
            <person name="Upcroft P."/>
            <person name="White O."/>
            <person name="Salzberg S.L."/>
            <person name="Tang P."/>
            <person name="Chiu C.-H."/>
            <person name="Lee Y.-S."/>
            <person name="Embley T.M."/>
            <person name="Coombs G.H."/>
            <person name="Mottram J.C."/>
            <person name="Tachezy J."/>
            <person name="Fraser-Liggett C.M."/>
            <person name="Johnson P.J."/>
        </authorList>
    </citation>
    <scope>NUCLEOTIDE SEQUENCE [LARGE SCALE GENOMIC DNA]</scope>
    <source>
        <strain evidence="3">G3</strain>
    </source>
</reference>
<dbReference type="VEuPathDB" id="TrichDB:TVAGG3_0239550"/>
<organism evidence="3 4">
    <name type="scientific">Trichomonas vaginalis (strain ATCC PRA-98 / G3)</name>
    <dbReference type="NCBI Taxonomy" id="412133"/>
    <lineage>
        <taxon>Eukaryota</taxon>
        <taxon>Metamonada</taxon>
        <taxon>Parabasalia</taxon>
        <taxon>Trichomonadida</taxon>
        <taxon>Trichomonadidae</taxon>
        <taxon>Trichomonas</taxon>
    </lineage>
</organism>
<keyword evidence="4" id="KW-1185">Reference proteome</keyword>
<feature type="region of interest" description="Disordered" evidence="1">
    <location>
        <begin position="1419"/>
        <end position="1456"/>
    </location>
</feature>
<dbReference type="PANTHER" id="PTHR46155">
    <property type="entry name" value="BIFUNCTIONAL INHIBITOR/LIPID-TRANSFER PROTEIN/SEED STORAGE 2S ALBUMIN SUPERFAMILY PROTEIN"/>
    <property type="match status" value="1"/>
</dbReference>
<evidence type="ECO:0000313" key="3">
    <source>
        <dbReference type="EMBL" id="EAY11261.1"/>
    </source>
</evidence>